<feature type="domain" description="Mur ligase C-terminal" evidence="16">
    <location>
        <begin position="324"/>
        <end position="454"/>
    </location>
</feature>
<keyword evidence="4 14" id="KW-0963">Cytoplasm</keyword>
<keyword evidence="11 14" id="KW-0131">Cell cycle</keyword>
<comment type="similarity">
    <text evidence="14">Belongs to the MurCDEF family.</text>
</comment>
<dbReference type="NCBIfam" id="TIGR01082">
    <property type="entry name" value="murC"/>
    <property type="match status" value="1"/>
</dbReference>
<feature type="domain" description="Mur ligase central" evidence="17">
    <location>
        <begin position="114"/>
        <end position="302"/>
    </location>
</feature>
<evidence type="ECO:0000313" key="19">
    <source>
        <dbReference type="Proteomes" id="UP000177407"/>
    </source>
</evidence>
<dbReference type="InterPro" id="IPR013221">
    <property type="entry name" value="Mur_ligase_cen"/>
</dbReference>
<gene>
    <name evidence="14" type="primary">murC</name>
    <name evidence="18" type="ORF">A2257_04285</name>
</gene>
<keyword evidence="5 14" id="KW-0436">Ligase</keyword>
<dbReference type="GO" id="GO:0071555">
    <property type="term" value="P:cell wall organization"/>
    <property type="evidence" value="ECO:0007669"/>
    <property type="project" value="UniProtKB-KW"/>
</dbReference>
<comment type="pathway">
    <text evidence="2 14">Cell wall biogenesis; peptidoglycan biosynthesis.</text>
</comment>
<evidence type="ECO:0000259" key="15">
    <source>
        <dbReference type="Pfam" id="PF01225"/>
    </source>
</evidence>
<dbReference type="InterPro" id="IPR050061">
    <property type="entry name" value="MurCDEF_pg_biosynth"/>
</dbReference>
<feature type="binding site" evidence="14">
    <location>
        <begin position="116"/>
        <end position="122"/>
    </location>
    <ligand>
        <name>ATP</name>
        <dbReference type="ChEBI" id="CHEBI:30616"/>
    </ligand>
</feature>
<evidence type="ECO:0000256" key="13">
    <source>
        <dbReference type="ARBA" id="ARBA00047833"/>
    </source>
</evidence>
<dbReference type="AlphaFoldDB" id="A0A1F5S1I1"/>
<proteinExistence type="inferred from homology"/>
<evidence type="ECO:0000256" key="1">
    <source>
        <dbReference type="ARBA" id="ARBA00004496"/>
    </source>
</evidence>
<dbReference type="HAMAP" id="MF_00046">
    <property type="entry name" value="MurC"/>
    <property type="match status" value="1"/>
</dbReference>
<evidence type="ECO:0000313" key="18">
    <source>
        <dbReference type="EMBL" id="OGF20545.1"/>
    </source>
</evidence>
<evidence type="ECO:0000256" key="14">
    <source>
        <dbReference type="HAMAP-Rule" id="MF_00046"/>
    </source>
</evidence>
<dbReference type="Gene3D" id="3.40.50.720">
    <property type="entry name" value="NAD(P)-binding Rossmann-like Domain"/>
    <property type="match status" value="1"/>
</dbReference>
<dbReference type="InterPro" id="IPR036615">
    <property type="entry name" value="Mur_ligase_C_dom_sf"/>
</dbReference>
<keyword evidence="12 14" id="KW-0961">Cell wall biogenesis/degradation</keyword>
<dbReference type="Gene3D" id="3.90.190.20">
    <property type="entry name" value="Mur ligase, C-terminal domain"/>
    <property type="match status" value="1"/>
</dbReference>
<feature type="domain" description="Mur ligase N-terminal catalytic" evidence="15">
    <location>
        <begin position="8"/>
        <end position="107"/>
    </location>
</feature>
<reference evidence="18 19" key="1">
    <citation type="journal article" date="2016" name="Nat. Commun.">
        <title>Thousands of microbial genomes shed light on interconnected biogeochemical processes in an aquifer system.</title>
        <authorList>
            <person name="Anantharaman K."/>
            <person name="Brown C.T."/>
            <person name="Hug L.A."/>
            <person name="Sharon I."/>
            <person name="Castelle C.J."/>
            <person name="Probst A.J."/>
            <person name="Thomas B.C."/>
            <person name="Singh A."/>
            <person name="Wilkins M.J."/>
            <person name="Karaoz U."/>
            <person name="Brodie E.L."/>
            <person name="Williams K.H."/>
            <person name="Hubbard S.S."/>
            <person name="Banfield J.F."/>
        </authorList>
    </citation>
    <scope>NUCLEOTIDE SEQUENCE [LARGE SCALE GENOMIC DNA]</scope>
</reference>
<evidence type="ECO:0000259" key="17">
    <source>
        <dbReference type="Pfam" id="PF08245"/>
    </source>
</evidence>
<dbReference type="GO" id="GO:0008360">
    <property type="term" value="P:regulation of cell shape"/>
    <property type="evidence" value="ECO:0007669"/>
    <property type="project" value="UniProtKB-KW"/>
</dbReference>
<dbReference type="InterPro" id="IPR004101">
    <property type="entry name" value="Mur_ligase_C"/>
</dbReference>
<dbReference type="Pfam" id="PF02875">
    <property type="entry name" value="Mur_ligase_C"/>
    <property type="match status" value="1"/>
</dbReference>
<comment type="function">
    <text evidence="14">Cell wall formation.</text>
</comment>
<dbReference type="Pfam" id="PF08245">
    <property type="entry name" value="Mur_ligase_M"/>
    <property type="match status" value="1"/>
</dbReference>
<dbReference type="GO" id="GO:0009252">
    <property type="term" value="P:peptidoglycan biosynthetic process"/>
    <property type="evidence" value="ECO:0007669"/>
    <property type="project" value="UniProtKB-UniRule"/>
</dbReference>
<dbReference type="SUPFAM" id="SSF53623">
    <property type="entry name" value="MurD-like peptide ligases, catalytic domain"/>
    <property type="match status" value="1"/>
</dbReference>
<keyword evidence="10 14" id="KW-0573">Peptidoglycan synthesis</keyword>
<evidence type="ECO:0000256" key="10">
    <source>
        <dbReference type="ARBA" id="ARBA00022984"/>
    </source>
</evidence>
<dbReference type="Gene3D" id="3.40.1190.10">
    <property type="entry name" value="Mur-like, catalytic domain"/>
    <property type="match status" value="1"/>
</dbReference>
<comment type="subcellular location">
    <subcellularLocation>
        <location evidence="1 14">Cytoplasm</location>
    </subcellularLocation>
</comment>
<organism evidence="18 19">
    <name type="scientific">Candidatus Falkowbacteria bacterium RIFOXYA2_FULL_38_12</name>
    <dbReference type="NCBI Taxonomy" id="1797993"/>
    <lineage>
        <taxon>Bacteria</taxon>
        <taxon>Candidatus Falkowiibacteriota</taxon>
    </lineage>
</organism>
<dbReference type="PANTHER" id="PTHR43445:SF3">
    <property type="entry name" value="UDP-N-ACETYLMURAMATE--L-ALANINE LIGASE"/>
    <property type="match status" value="1"/>
</dbReference>
<name>A0A1F5S1I1_9BACT</name>
<dbReference type="GO" id="GO:0051301">
    <property type="term" value="P:cell division"/>
    <property type="evidence" value="ECO:0007669"/>
    <property type="project" value="UniProtKB-KW"/>
</dbReference>
<comment type="catalytic activity">
    <reaction evidence="13 14">
        <text>UDP-N-acetyl-alpha-D-muramate + L-alanine + ATP = UDP-N-acetyl-alpha-D-muramoyl-L-alanine + ADP + phosphate + H(+)</text>
        <dbReference type="Rhea" id="RHEA:23372"/>
        <dbReference type="ChEBI" id="CHEBI:15378"/>
        <dbReference type="ChEBI" id="CHEBI:30616"/>
        <dbReference type="ChEBI" id="CHEBI:43474"/>
        <dbReference type="ChEBI" id="CHEBI:57972"/>
        <dbReference type="ChEBI" id="CHEBI:70757"/>
        <dbReference type="ChEBI" id="CHEBI:83898"/>
        <dbReference type="ChEBI" id="CHEBI:456216"/>
        <dbReference type="EC" id="6.3.2.8"/>
    </reaction>
</comment>
<evidence type="ECO:0000256" key="9">
    <source>
        <dbReference type="ARBA" id="ARBA00022960"/>
    </source>
</evidence>
<dbReference type="GO" id="GO:0005737">
    <property type="term" value="C:cytoplasm"/>
    <property type="evidence" value="ECO:0007669"/>
    <property type="project" value="UniProtKB-SubCell"/>
</dbReference>
<dbReference type="GO" id="GO:0008763">
    <property type="term" value="F:UDP-N-acetylmuramate-L-alanine ligase activity"/>
    <property type="evidence" value="ECO:0007669"/>
    <property type="project" value="UniProtKB-UniRule"/>
</dbReference>
<dbReference type="SUPFAM" id="SSF53244">
    <property type="entry name" value="MurD-like peptide ligases, peptide-binding domain"/>
    <property type="match status" value="1"/>
</dbReference>
<dbReference type="GO" id="GO:0005524">
    <property type="term" value="F:ATP binding"/>
    <property type="evidence" value="ECO:0007669"/>
    <property type="project" value="UniProtKB-UniRule"/>
</dbReference>
<evidence type="ECO:0000256" key="2">
    <source>
        <dbReference type="ARBA" id="ARBA00004752"/>
    </source>
</evidence>
<dbReference type="InterPro" id="IPR036565">
    <property type="entry name" value="Mur-like_cat_sf"/>
</dbReference>
<evidence type="ECO:0000256" key="3">
    <source>
        <dbReference type="ARBA" id="ARBA00012211"/>
    </source>
</evidence>
<evidence type="ECO:0000256" key="7">
    <source>
        <dbReference type="ARBA" id="ARBA00022741"/>
    </source>
</evidence>
<keyword evidence="9 14" id="KW-0133">Cell shape</keyword>
<evidence type="ECO:0000256" key="11">
    <source>
        <dbReference type="ARBA" id="ARBA00023306"/>
    </source>
</evidence>
<dbReference type="EC" id="6.3.2.8" evidence="3 14"/>
<dbReference type="EMBL" id="MFGA01000023">
    <property type="protein sequence ID" value="OGF20545.1"/>
    <property type="molecule type" value="Genomic_DNA"/>
</dbReference>
<evidence type="ECO:0000256" key="8">
    <source>
        <dbReference type="ARBA" id="ARBA00022840"/>
    </source>
</evidence>
<keyword evidence="7 14" id="KW-0547">Nucleotide-binding</keyword>
<evidence type="ECO:0000256" key="4">
    <source>
        <dbReference type="ARBA" id="ARBA00022490"/>
    </source>
</evidence>
<dbReference type="InterPro" id="IPR005758">
    <property type="entry name" value="UDP-N-AcMur_Ala_ligase_MurC"/>
</dbReference>
<dbReference type="SUPFAM" id="SSF51984">
    <property type="entry name" value="MurCD N-terminal domain"/>
    <property type="match status" value="1"/>
</dbReference>
<keyword evidence="8 14" id="KW-0067">ATP-binding</keyword>
<keyword evidence="6 14" id="KW-0132">Cell division</keyword>
<comment type="caution">
    <text evidence="18">The sequence shown here is derived from an EMBL/GenBank/DDBJ whole genome shotgun (WGS) entry which is preliminary data.</text>
</comment>
<evidence type="ECO:0000256" key="5">
    <source>
        <dbReference type="ARBA" id="ARBA00022598"/>
    </source>
</evidence>
<dbReference type="Proteomes" id="UP000177407">
    <property type="component" value="Unassembled WGS sequence"/>
</dbReference>
<sequence>MNLNDYKKIYMIGVKGVGMTALAEIFNSRGKEVVGSDTEEKFFTDEILKKRGIKVYEGFNFANLEAEKPELIIYSTAYAENNLELAMAKNKNIPILSYPEALGLISKEGECIAVSGTHGKTTTTAMLGFVLAELGADPTVVVGSAVPQFGGNARVGKGRNIVVEADEYQNKFLHLDPLGIILTSVEYDHPDFFKTENDYILAFQDFIKKIPRDGFLTACFDDKKVEEISKDASCEIISYGLNNGEWQARLRQTTARQAKNIKLEGGETIFDVFKGNVSQGTFKTKLFGNHNVLNALAVVATASQLGYRLEDIKRALGGFLGTVRRFEIKGEIDGITIIDDYGHHPTEIRVTLKAAREKYPENRIWCIFHPHTFSRTKALLSDFIQSFDDADKIIVLDIYGSAREKIGEVHSRDIVEVLKKQGKDALYLGTIPEVVDFLSEEVKSGDVVITMGAGDVWRVGEGLLK</sequence>
<evidence type="ECO:0000256" key="12">
    <source>
        <dbReference type="ARBA" id="ARBA00023316"/>
    </source>
</evidence>
<protein>
    <recommendedName>
        <fullName evidence="3 14">UDP-N-acetylmuramate--L-alanine ligase</fullName>
        <ecNumber evidence="3 14">6.3.2.8</ecNumber>
    </recommendedName>
    <alternativeName>
        <fullName evidence="14">UDP-N-acetylmuramoyl-L-alanine synthetase</fullName>
    </alternativeName>
</protein>
<dbReference type="PANTHER" id="PTHR43445">
    <property type="entry name" value="UDP-N-ACETYLMURAMATE--L-ALANINE LIGASE-RELATED"/>
    <property type="match status" value="1"/>
</dbReference>
<dbReference type="UniPathway" id="UPA00219"/>
<accession>A0A1F5S1I1</accession>
<evidence type="ECO:0000256" key="6">
    <source>
        <dbReference type="ARBA" id="ARBA00022618"/>
    </source>
</evidence>
<dbReference type="InterPro" id="IPR000713">
    <property type="entry name" value="Mur_ligase_N"/>
</dbReference>
<dbReference type="Pfam" id="PF01225">
    <property type="entry name" value="Mur_ligase"/>
    <property type="match status" value="1"/>
</dbReference>
<evidence type="ECO:0000259" key="16">
    <source>
        <dbReference type="Pfam" id="PF02875"/>
    </source>
</evidence>